<dbReference type="GO" id="GO:0036464">
    <property type="term" value="C:cytoplasmic ribonucleoprotein granule"/>
    <property type="evidence" value="ECO:0007669"/>
    <property type="project" value="UniProtKB-ARBA"/>
</dbReference>
<feature type="region of interest" description="Disordered" evidence="3">
    <location>
        <begin position="430"/>
        <end position="462"/>
    </location>
</feature>
<evidence type="ECO:0000256" key="2">
    <source>
        <dbReference type="ARBA" id="ARBA00022490"/>
    </source>
</evidence>
<reference evidence="4" key="2">
    <citation type="submission" date="2010-05" db="EMBL/GenBank/DDBJ databases">
        <authorList>
            <person name="Almeida L.G."/>
            <person name="Nicolas M.F."/>
            <person name="Souza R.C."/>
            <person name="Vasconcelos A.T.R."/>
        </authorList>
    </citation>
    <scope>NUCLEOTIDE SEQUENCE</scope>
</reference>
<dbReference type="GO" id="GO:0003729">
    <property type="term" value="F:mRNA binding"/>
    <property type="evidence" value="ECO:0007669"/>
    <property type="project" value="TreeGrafter"/>
</dbReference>
<reference evidence="5" key="4">
    <citation type="submission" date="2015-06" db="UniProtKB">
        <authorList>
            <consortium name="EnsemblMetazoa"/>
        </authorList>
    </citation>
    <scope>IDENTIFICATION</scope>
</reference>
<feature type="compositionally biased region" description="Low complexity" evidence="3">
    <location>
        <begin position="513"/>
        <end position="536"/>
    </location>
</feature>
<dbReference type="GO" id="GO:0017148">
    <property type="term" value="P:negative regulation of translation"/>
    <property type="evidence" value="ECO:0007669"/>
    <property type="project" value="TreeGrafter"/>
</dbReference>
<dbReference type="HOGENOM" id="CLU_431634_0_0_1"/>
<dbReference type="OMA" id="PRFRRNH"/>
<reference evidence="4" key="3">
    <citation type="journal article" date="2013" name="Nucleic Acids Res.">
        <title>The genome of Anopheles darlingi, the main neotropical malaria vector.</title>
        <authorList>
            <person name="Marinotti O."/>
            <person name="Cerqueira G.C."/>
            <person name="de Almeida L.G."/>
            <person name="Ferro M.I."/>
            <person name="Loreto E.L."/>
            <person name="Zaha A."/>
            <person name="Teixeira S.M."/>
            <person name="Wespiser A.R."/>
            <person name="Almeida E Silva A."/>
            <person name="Schlindwein A.D."/>
            <person name="Pacheco A.C."/>
            <person name="Silva A.L."/>
            <person name="Graveley B.R."/>
            <person name="Walenz B.P."/>
            <person name="Lima Bde A."/>
            <person name="Ribeiro C.A."/>
            <person name="Nunes-Silva C.G."/>
            <person name="de Carvalho C.R."/>
            <person name="Soares C.M."/>
            <person name="de Menezes C.B."/>
            <person name="Matiolli C."/>
            <person name="Caffrey D."/>
            <person name="Araujo D.A."/>
            <person name="de Oliveira D.M."/>
            <person name="Golenbock D."/>
            <person name="Grisard E.C."/>
            <person name="Fantinatti-Garboggini F."/>
            <person name="de Carvalho F.M."/>
            <person name="Barcellos F.G."/>
            <person name="Prosdocimi F."/>
            <person name="May G."/>
            <person name="Azevedo Junior G.M."/>
            <person name="Guimaraes G.M."/>
            <person name="Goldman G.H."/>
            <person name="Padilha I.Q."/>
            <person name="Batista Jda S."/>
            <person name="Ferro J.A."/>
            <person name="Ribeiro J.M."/>
            <person name="Fietto J.L."/>
            <person name="Dabbas K.M."/>
            <person name="Cerdeira L."/>
            <person name="Agnez-Lima L.F."/>
            <person name="Brocchi M."/>
            <person name="de Carvalho M.O."/>
            <person name="Teixeira Mde M."/>
            <person name="Diniz Maia Mde M."/>
            <person name="Goldman M.H."/>
            <person name="Cruz Schneider M.P."/>
            <person name="Felipe M.S."/>
            <person name="Hungria M."/>
            <person name="Nicolas M.F."/>
            <person name="Pereira M."/>
            <person name="Montes M.A."/>
            <person name="Cantao M.E."/>
            <person name="Vincentz M."/>
            <person name="Rafael M.S."/>
            <person name="Silverman N."/>
            <person name="Stoco P.H."/>
            <person name="Souza R.C."/>
            <person name="Vicentini R."/>
            <person name="Gazzinelli R.T."/>
            <person name="Neves Rde O."/>
            <person name="Silva R."/>
            <person name="Astolfi-Filho S."/>
            <person name="Maciel T.E."/>
            <person name="Urmenyi T.P."/>
            <person name="Tadei W.P."/>
            <person name="Camargo E.P."/>
            <person name="de Vasconcelos A.T."/>
        </authorList>
    </citation>
    <scope>NUCLEOTIDE SEQUENCE</scope>
</reference>
<feature type="region of interest" description="Disordered" evidence="3">
    <location>
        <begin position="597"/>
        <end position="648"/>
    </location>
</feature>
<dbReference type="EnsemblMetazoa" id="ADAC002859-RA">
    <property type="protein sequence ID" value="ADAC002859-PA"/>
    <property type="gene ID" value="ADAC002859"/>
</dbReference>
<dbReference type="AlphaFoldDB" id="W5JMM3"/>
<keyword evidence="6" id="KW-1185">Reference proteome</keyword>
<comment type="subcellular location">
    <subcellularLocation>
        <location evidence="1">Cytoplasm</location>
    </subcellularLocation>
</comment>
<dbReference type="eggNOG" id="ENOG502TCX4">
    <property type="taxonomic scope" value="Eukaryota"/>
</dbReference>
<protein>
    <submittedName>
        <fullName evidence="4 5">Uncharacterized protein</fullName>
    </submittedName>
</protein>
<sequence length="648" mass="71048">MVKFVTPDNSTMTSSLRHTEQYDNCSGLLIESDATPLEELDPAILSCGLPAIVLDVGETLNLSSPDVPTIIRYTVAQLLALRKAPFSHRRPAAIDDPCIGGYPIWQRNGFRRAGGSDEELYGGSAAGRKANDRHRDNGFVPRFRRNHEFSNRNHHVIVKSYNGGDGGISGHQMRLQDTIIEEEPEWVMGGPTSRLDTIELRGFDDDIVHNVTDSLKSTSYPVVAGGSGGTQGTAHAKRSDFYDELLHYEHVHQKQQQQQSGGKHDTSGSGGDGESVSTSNNGNSPPPARSTPTKHVTDQNNNSHGQGKSGTVGGRGGSGSGSGYSTGVNVSNFEEFMKFDSILGDSNDAECSSFSKFLRRGSSTGSGSGGQQQHQHHLNHQQQHHQHNHHHGSHHGHQQHHVRFALDRNTNHYQRPAGSGRLSMASLQHPPVGLEVGSDSYDNQAPPPVGGHCSAGNEPTGTKPFQRLVEMMAVQNQRVQHQQQQQYLMQLLQNNQQTESLRQMLMKNASLDGRQQGRQQPQQQQQQHPGQRVPTQRELQLHTQSIMKNALLRKKIVEQGRIILEQQGPQEPIPAVQQLIQSIYPNVQRSLAVLASSNSANQPQQQQQHSGSFSGEMRNEAATFSAGSNGGRRGLVRSSSTPSNRRFS</sequence>
<evidence type="ECO:0000313" key="4">
    <source>
        <dbReference type="EMBL" id="ETN65376.1"/>
    </source>
</evidence>
<reference evidence="4 6" key="1">
    <citation type="journal article" date="2010" name="BMC Genomics">
        <title>Combination of measures distinguishes pre-miRNAs from other stem-loops in the genome of the newly sequenced Anopheles darlingi.</title>
        <authorList>
            <person name="Mendes N.D."/>
            <person name="Freitas A.T."/>
            <person name="Vasconcelos A.T."/>
            <person name="Sagot M.F."/>
        </authorList>
    </citation>
    <scope>NUCLEOTIDE SEQUENCE</scope>
</reference>
<organism evidence="4">
    <name type="scientific">Anopheles darlingi</name>
    <name type="common">Mosquito</name>
    <dbReference type="NCBI Taxonomy" id="43151"/>
    <lineage>
        <taxon>Eukaryota</taxon>
        <taxon>Metazoa</taxon>
        <taxon>Ecdysozoa</taxon>
        <taxon>Arthropoda</taxon>
        <taxon>Hexapoda</taxon>
        <taxon>Insecta</taxon>
        <taxon>Pterygota</taxon>
        <taxon>Neoptera</taxon>
        <taxon>Endopterygota</taxon>
        <taxon>Diptera</taxon>
        <taxon>Nematocera</taxon>
        <taxon>Culicoidea</taxon>
        <taxon>Culicidae</taxon>
        <taxon>Anophelinae</taxon>
        <taxon>Anopheles</taxon>
    </lineage>
</organism>
<name>W5JMM3_ANODA</name>
<dbReference type="VEuPathDB" id="VectorBase:ADAR2_007037"/>
<proteinExistence type="predicted"/>
<accession>W5JMM3</accession>
<gene>
    <name evidence="4" type="ORF">AND_002859</name>
</gene>
<feature type="region of interest" description="Disordered" evidence="3">
    <location>
        <begin position="512"/>
        <end position="537"/>
    </location>
</feature>
<dbReference type="VEuPathDB" id="VectorBase:ADAC002859"/>
<evidence type="ECO:0000313" key="6">
    <source>
        <dbReference type="Proteomes" id="UP000000673"/>
    </source>
</evidence>
<dbReference type="GO" id="GO:0005634">
    <property type="term" value="C:nucleus"/>
    <property type="evidence" value="ECO:0007669"/>
    <property type="project" value="TreeGrafter"/>
</dbReference>
<dbReference type="PANTHER" id="PTHR12269:SF1">
    <property type="entry name" value="EUKARYOTIC TRANSLATION INITIATION FACTOR 4E TRANSPORTER"/>
    <property type="match status" value="1"/>
</dbReference>
<evidence type="ECO:0000256" key="1">
    <source>
        <dbReference type="ARBA" id="ARBA00004496"/>
    </source>
</evidence>
<feature type="compositionally biased region" description="Basic residues" evidence="3">
    <location>
        <begin position="374"/>
        <end position="400"/>
    </location>
</feature>
<dbReference type="EMBL" id="ADMH02000673">
    <property type="protein sequence ID" value="ETN65376.1"/>
    <property type="molecule type" value="Genomic_DNA"/>
</dbReference>
<feature type="compositionally biased region" description="Polar residues" evidence="3">
    <location>
        <begin position="290"/>
        <end position="304"/>
    </location>
</feature>
<evidence type="ECO:0000256" key="3">
    <source>
        <dbReference type="SAM" id="MobiDB-lite"/>
    </source>
</evidence>
<feature type="region of interest" description="Disordered" evidence="3">
    <location>
        <begin position="251"/>
        <end position="323"/>
    </location>
</feature>
<dbReference type="PANTHER" id="PTHR12269">
    <property type="entry name" value="EUKARYOTIC TRANSLATION INITIATION FACTOR 4E TRANSPORTER"/>
    <property type="match status" value="1"/>
</dbReference>
<feature type="compositionally biased region" description="Gly residues" evidence="3">
    <location>
        <begin position="307"/>
        <end position="323"/>
    </location>
</feature>
<dbReference type="Proteomes" id="UP000000673">
    <property type="component" value="Unassembled WGS sequence"/>
</dbReference>
<feature type="compositionally biased region" description="Low complexity" evidence="3">
    <location>
        <begin position="597"/>
        <end position="615"/>
    </location>
</feature>
<keyword evidence="2" id="KW-0963">Cytoplasm</keyword>
<feature type="region of interest" description="Disordered" evidence="3">
    <location>
        <begin position="360"/>
        <end position="400"/>
    </location>
</feature>
<dbReference type="InterPro" id="IPR018862">
    <property type="entry name" value="eIF4E-T"/>
</dbReference>
<feature type="compositionally biased region" description="Polar residues" evidence="3">
    <location>
        <begin position="637"/>
        <end position="648"/>
    </location>
</feature>
<evidence type="ECO:0000313" key="5">
    <source>
        <dbReference type="EnsemblMetazoa" id="ADAC002859-PA"/>
    </source>
</evidence>
<dbReference type="STRING" id="43151.W5JMM3"/>